<reference evidence="6" key="1">
    <citation type="submission" date="2020-06" db="EMBL/GenBank/DDBJ databases">
        <title>Draft genomic sequecing of Geomonas sp. Red736.</title>
        <authorList>
            <person name="Itoh H."/>
            <person name="Xu Z.X."/>
            <person name="Ushijima N."/>
            <person name="Masuda Y."/>
            <person name="Shiratori Y."/>
            <person name="Senoo K."/>
        </authorList>
    </citation>
    <scope>NUCLEOTIDE SEQUENCE [LARGE SCALE GENOMIC DNA]</scope>
    <source>
        <strain evidence="6">Red736</strain>
    </source>
</reference>
<evidence type="ECO:0000256" key="3">
    <source>
        <dbReference type="ARBA" id="ARBA00022679"/>
    </source>
</evidence>
<dbReference type="Pfam" id="PF00535">
    <property type="entry name" value="Glycos_transf_2"/>
    <property type="match status" value="1"/>
</dbReference>
<keyword evidence="2" id="KW-0328">Glycosyltransferase</keyword>
<dbReference type="InterPro" id="IPR029044">
    <property type="entry name" value="Nucleotide-diphossugar_trans"/>
</dbReference>
<dbReference type="EMBL" id="BLXY01000002">
    <property type="protein sequence ID" value="GFO63698.1"/>
    <property type="molecule type" value="Genomic_DNA"/>
</dbReference>
<keyword evidence="3 5" id="KW-0808">Transferase</keyword>
<evidence type="ECO:0000313" key="6">
    <source>
        <dbReference type="Proteomes" id="UP000568888"/>
    </source>
</evidence>
<evidence type="ECO:0000256" key="2">
    <source>
        <dbReference type="ARBA" id="ARBA00022676"/>
    </source>
</evidence>
<sequence>MVLKGNVMDISIVIPTYNNSKLLKRTLEHFVTQVRFPDAEVEMVVVNNNCQDDTDAVVKSYIGKLPLKLVAEGRQGISCAKNAGIREATGDLVIFTDDDVKPAVGWIESYWKAFRLGGARRFWGGSIVSDHEAGVPSREILQYAPPSVSGMNLGKCERCINPPEYFVGANWACPRRALNEAGVFNESLGLNPSVPSLVVGEETELMDRLRSVGYVGWYLPDATLHHFVPAAKVSLKHIADRREGLGFYNFIGKKAPRWAYRSFLENGLKTVAYKVLGMSCVREYILFKEAKGVLRACYFKG</sequence>
<evidence type="ECO:0000256" key="1">
    <source>
        <dbReference type="ARBA" id="ARBA00006739"/>
    </source>
</evidence>
<dbReference type="InterPro" id="IPR001173">
    <property type="entry name" value="Glyco_trans_2-like"/>
</dbReference>
<evidence type="ECO:0000259" key="4">
    <source>
        <dbReference type="Pfam" id="PF00535"/>
    </source>
</evidence>
<feature type="domain" description="Glycosyltransferase 2-like" evidence="4">
    <location>
        <begin position="11"/>
        <end position="133"/>
    </location>
</feature>
<dbReference type="Proteomes" id="UP000568888">
    <property type="component" value="Unassembled WGS sequence"/>
</dbReference>
<dbReference type="SUPFAM" id="SSF53448">
    <property type="entry name" value="Nucleotide-diphospho-sugar transferases"/>
    <property type="match status" value="1"/>
</dbReference>
<accession>A0A6V8MU44</accession>
<organism evidence="5 6">
    <name type="scientific">Geomonas paludis</name>
    <dbReference type="NCBI Taxonomy" id="2740185"/>
    <lineage>
        <taxon>Bacteria</taxon>
        <taxon>Pseudomonadati</taxon>
        <taxon>Thermodesulfobacteriota</taxon>
        <taxon>Desulfuromonadia</taxon>
        <taxon>Geobacterales</taxon>
        <taxon>Geobacteraceae</taxon>
        <taxon>Geomonas</taxon>
    </lineage>
</organism>
<comment type="caution">
    <text evidence="5">The sequence shown here is derived from an EMBL/GenBank/DDBJ whole genome shotgun (WGS) entry which is preliminary data.</text>
</comment>
<dbReference type="Gene3D" id="3.90.550.10">
    <property type="entry name" value="Spore Coat Polysaccharide Biosynthesis Protein SpsA, Chain A"/>
    <property type="match status" value="1"/>
</dbReference>
<comment type="similarity">
    <text evidence="1">Belongs to the glycosyltransferase 2 family.</text>
</comment>
<dbReference type="GO" id="GO:0016757">
    <property type="term" value="F:glycosyltransferase activity"/>
    <property type="evidence" value="ECO:0007669"/>
    <property type="project" value="UniProtKB-KW"/>
</dbReference>
<protein>
    <submittedName>
        <fullName evidence="5">Glycosyl transferase</fullName>
    </submittedName>
</protein>
<dbReference type="PANTHER" id="PTHR43179:SF12">
    <property type="entry name" value="GALACTOFURANOSYLTRANSFERASE GLFT2"/>
    <property type="match status" value="1"/>
</dbReference>
<proteinExistence type="inferred from homology"/>
<dbReference type="PANTHER" id="PTHR43179">
    <property type="entry name" value="RHAMNOSYLTRANSFERASE WBBL"/>
    <property type="match status" value="1"/>
</dbReference>
<gene>
    <name evidence="5" type="ORF">GMPD_16170</name>
</gene>
<name>A0A6V8MU44_9BACT</name>
<dbReference type="AlphaFoldDB" id="A0A6V8MU44"/>
<evidence type="ECO:0000313" key="5">
    <source>
        <dbReference type="EMBL" id="GFO63698.1"/>
    </source>
</evidence>